<evidence type="ECO:0000259" key="5">
    <source>
        <dbReference type="Pfam" id="PF10342"/>
    </source>
</evidence>
<evidence type="ECO:0000313" key="6">
    <source>
        <dbReference type="EMBL" id="KAG2177705.1"/>
    </source>
</evidence>
<evidence type="ECO:0000313" key="7">
    <source>
        <dbReference type="Proteomes" id="UP000612746"/>
    </source>
</evidence>
<feature type="compositionally biased region" description="Polar residues" evidence="2">
    <location>
        <begin position="172"/>
        <end position="189"/>
    </location>
</feature>
<evidence type="ECO:0000256" key="2">
    <source>
        <dbReference type="SAM" id="MobiDB-lite"/>
    </source>
</evidence>
<keyword evidence="3" id="KW-0812">Transmembrane</keyword>
<gene>
    <name evidence="6" type="ORF">INT44_008219</name>
</gene>
<feature type="chain" id="PRO_5034857128" description="Yeast cell wall synthesis Kre9/Knh1-like N-terminal domain-containing protein" evidence="4">
    <location>
        <begin position="17"/>
        <end position="350"/>
    </location>
</feature>
<dbReference type="Proteomes" id="UP000612746">
    <property type="component" value="Unassembled WGS sequence"/>
</dbReference>
<keyword evidence="1 4" id="KW-0732">Signal</keyword>
<dbReference type="AlphaFoldDB" id="A0A8H7PQ11"/>
<feature type="region of interest" description="Disordered" evidence="2">
    <location>
        <begin position="165"/>
        <end position="190"/>
    </location>
</feature>
<organism evidence="6 7">
    <name type="scientific">Umbelopsis vinacea</name>
    <dbReference type="NCBI Taxonomy" id="44442"/>
    <lineage>
        <taxon>Eukaryota</taxon>
        <taxon>Fungi</taxon>
        <taxon>Fungi incertae sedis</taxon>
        <taxon>Mucoromycota</taxon>
        <taxon>Mucoromycotina</taxon>
        <taxon>Umbelopsidomycetes</taxon>
        <taxon>Umbelopsidales</taxon>
        <taxon>Umbelopsidaceae</taxon>
        <taxon>Umbelopsis</taxon>
    </lineage>
</organism>
<feature type="region of interest" description="Disordered" evidence="2">
    <location>
        <begin position="314"/>
        <end position="350"/>
    </location>
</feature>
<feature type="transmembrane region" description="Helical" evidence="3">
    <location>
        <begin position="194"/>
        <end position="215"/>
    </location>
</feature>
<dbReference type="InterPro" id="IPR018466">
    <property type="entry name" value="Kre9/Knh1-like_N"/>
</dbReference>
<feature type="domain" description="Yeast cell wall synthesis Kre9/Knh1-like N-terminal" evidence="5">
    <location>
        <begin position="22"/>
        <end position="95"/>
    </location>
</feature>
<sequence length="350" mass="36560">MKLTVACLTFVPSIWAFSVTFPLAGSTLKEGSSFVVGWILPSSGTADIKLVSGAGEPYTTIATLQSAVSMAQLLKTATIPSTVPPGAYYIQIGDAPNDAIGGPYTVSADPAAVNTSTIMTASSVMPSIATSSSASLISSAASSIPLSSSAPLSTVTSASSLSQTATSTDLSNAETSPTSQPDNTTSHGSSNGGIIGGVIGGVAAAIAIPAALFLWRRNKKRQQQQEMSDAIYWNDHPTHDHDDGPSWGYPSSLKYSNASASGANAAYDRQDTMTPYSQAGYYPPTTMYTPPPAITRDAAMSGAYYNNGYTHHIPDEAGKLEENEKLYMEDEPAYTQKPDQKKPIHSPLPS</sequence>
<feature type="signal peptide" evidence="4">
    <location>
        <begin position="1"/>
        <end position="16"/>
    </location>
</feature>
<keyword evidence="7" id="KW-1185">Reference proteome</keyword>
<evidence type="ECO:0000256" key="3">
    <source>
        <dbReference type="SAM" id="Phobius"/>
    </source>
</evidence>
<accession>A0A8H7PQ11</accession>
<keyword evidence="3" id="KW-1133">Transmembrane helix</keyword>
<reference evidence="6" key="1">
    <citation type="submission" date="2020-12" db="EMBL/GenBank/DDBJ databases">
        <title>Metabolic potential, ecology and presence of endohyphal bacteria is reflected in genomic diversity of Mucoromycotina.</title>
        <authorList>
            <person name="Muszewska A."/>
            <person name="Okrasinska A."/>
            <person name="Steczkiewicz K."/>
            <person name="Drgas O."/>
            <person name="Orlowska M."/>
            <person name="Perlinska-Lenart U."/>
            <person name="Aleksandrzak-Piekarczyk T."/>
            <person name="Szatraj K."/>
            <person name="Zielenkiewicz U."/>
            <person name="Pilsyk S."/>
            <person name="Malc E."/>
            <person name="Mieczkowski P."/>
            <person name="Kruszewska J.S."/>
            <person name="Biernat P."/>
            <person name="Pawlowska J."/>
        </authorList>
    </citation>
    <scope>NUCLEOTIDE SEQUENCE</scope>
    <source>
        <strain evidence="6">WA0000051536</strain>
    </source>
</reference>
<feature type="compositionally biased region" description="Basic and acidic residues" evidence="2">
    <location>
        <begin position="314"/>
        <end position="328"/>
    </location>
</feature>
<dbReference type="Pfam" id="PF10342">
    <property type="entry name" value="Kre9_KNH"/>
    <property type="match status" value="1"/>
</dbReference>
<evidence type="ECO:0000256" key="1">
    <source>
        <dbReference type="ARBA" id="ARBA00022729"/>
    </source>
</evidence>
<dbReference type="OrthoDB" id="2425172at2759"/>
<name>A0A8H7PQ11_9FUNG</name>
<proteinExistence type="predicted"/>
<protein>
    <recommendedName>
        <fullName evidence="5">Yeast cell wall synthesis Kre9/Knh1-like N-terminal domain-containing protein</fullName>
    </recommendedName>
</protein>
<dbReference type="EMBL" id="JAEPRA010000012">
    <property type="protein sequence ID" value="KAG2177705.1"/>
    <property type="molecule type" value="Genomic_DNA"/>
</dbReference>
<comment type="caution">
    <text evidence="6">The sequence shown here is derived from an EMBL/GenBank/DDBJ whole genome shotgun (WGS) entry which is preliminary data.</text>
</comment>
<keyword evidence="3" id="KW-0472">Membrane</keyword>
<evidence type="ECO:0000256" key="4">
    <source>
        <dbReference type="SAM" id="SignalP"/>
    </source>
</evidence>